<proteinExistence type="predicted"/>
<feature type="compositionally biased region" description="Basic and acidic residues" evidence="1">
    <location>
        <begin position="1"/>
        <end position="12"/>
    </location>
</feature>
<dbReference type="EMBL" id="BTRK01000001">
    <property type="protein sequence ID" value="GMR34043.1"/>
    <property type="molecule type" value="Genomic_DNA"/>
</dbReference>
<feature type="non-terminal residue" evidence="2">
    <location>
        <position position="1"/>
    </location>
</feature>
<protein>
    <submittedName>
        <fullName evidence="2">Uncharacterized protein</fullName>
    </submittedName>
</protein>
<evidence type="ECO:0000313" key="3">
    <source>
        <dbReference type="Proteomes" id="UP001328107"/>
    </source>
</evidence>
<gene>
    <name evidence="2" type="ORF">PMAYCL1PPCAC_04238</name>
</gene>
<comment type="caution">
    <text evidence="2">The sequence shown here is derived from an EMBL/GenBank/DDBJ whole genome shotgun (WGS) entry which is preliminary data.</text>
</comment>
<name>A0AAN4Z4D0_9BILA</name>
<evidence type="ECO:0000256" key="1">
    <source>
        <dbReference type="SAM" id="MobiDB-lite"/>
    </source>
</evidence>
<accession>A0AAN4Z4D0</accession>
<organism evidence="2 3">
    <name type="scientific">Pristionchus mayeri</name>
    <dbReference type="NCBI Taxonomy" id="1317129"/>
    <lineage>
        <taxon>Eukaryota</taxon>
        <taxon>Metazoa</taxon>
        <taxon>Ecdysozoa</taxon>
        <taxon>Nematoda</taxon>
        <taxon>Chromadorea</taxon>
        <taxon>Rhabditida</taxon>
        <taxon>Rhabditina</taxon>
        <taxon>Diplogasteromorpha</taxon>
        <taxon>Diplogasteroidea</taxon>
        <taxon>Neodiplogasteridae</taxon>
        <taxon>Pristionchus</taxon>
    </lineage>
</organism>
<dbReference type="AlphaFoldDB" id="A0AAN4Z4D0"/>
<feature type="non-terminal residue" evidence="2">
    <location>
        <position position="95"/>
    </location>
</feature>
<feature type="region of interest" description="Disordered" evidence="1">
    <location>
        <begin position="1"/>
        <end position="79"/>
    </location>
</feature>
<reference evidence="3" key="1">
    <citation type="submission" date="2022-10" db="EMBL/GenBank/DDBJ databases">
        <title>Genome assembly of Pristionchus species.</title>
        <authorList>
            <person name="Yoshida K."/>
            <person name="Sommer R.J."/>
        </authorList>
    </citation>
    <scope>NUCLEOTIDE SEQUENCE [LARGE SCALE GENOMIC DNA]</scope>
    <source>
        <strain evidence="3">RS5460</strain>
    </source>
</reference>
<evidence type="ECO:0000313" key="2">
    <source>
        <dbReference type="EMBL" id="GMR34043.1"/>
    </source>
</evidence>
<feature type="compositionally biased region" description="Polar residues" evidence="1">
    <location>
        <begin position="48"/>
        <end position="77"/>
    </location>
</feature>
<feature type="compositionally biased region" description="Basic and acidic residues" evidence="1">
    <location>
        <begin position="21"/>
        <end position="36"/>
    </location>
</feature>
<keyword evidence="3" id="KW-1185">Reference proteome</keyword>
<dbReference type="Proteomes" id="UP001328107">
    <property type="component" value="Unassembled WGS sequence"/>
</dbReference>
<sequence length="95" mass="10424">LFHVEYAKETTQKRPTKTKKIYAEHRTISSHSRKENSPVPFLPPIENGNKNGDMPSTSGISSDSRPSSTATNASTFSGLIKRAQKLVPADYVPPP</sequence>